<keyword evidence="6 10" id="KW-0547">Nucleotide-binding</keyword>
<keyword evidence="9 10" id="KW-0472">Membrane</keyword>
<evidence type="ECO:0000256" key="8">
    <source>
        <dbReference type="ARBA" id="ARBA00022989"/>
    </source>
</evidence>
<reference evidence="13 14" key="1">
    <citation type="submission" date="2017-01" db="EMBL/GenBank/DDBJ databases">
        <title>The cable genome- insights into the physiology and evolution of filamentous bacteria capable of sulfide oxidation via long distance electron transfer.</title>
        <authorList>
            <person name="Schreiber L."/>
            <person name="Bjerg J.T."/>
            <person name="Boggild A."/>
            <person name="Van De Vossenberg J."/>
            <person name="Meysman F."/>
            <person name="Nielsen L.P."/>
            <person name="Schramm A."/>
            <person name="Kjeldsen K.U."/>
        </authorList>
    </citation>
    <scope>NUCLEOTIDE SEQUENCE [LARGE SCALE GENOMIC DNA]</scope>
    <source>
        <strain evidence="13">MCF</strain>
    </source>
</reference>
<dbReference type="SUPFAM" id="SSF143597">
    <property type="entry name" value="YojJ-like"/>
    <property type="match status" value="1"/>
</dbReference>
<dbReference type="InterPro" id="IPR034701">
    <property type="entry name" value="CdaA"/>
</dbReference>
<keyword evidence="7 10" id="KW-0067">ATP-binding</keyword>
<keyword evidence="2 10" id="KW-1003">Cell membrane</keyword>
<name>A0A444IR52_9BACT</name>
<accession>A0A444IR52</accession>
<evidence type="ECO:0000256" key="5">
    <source>
        <dbReference type="ARBA" id="ARBA00022695"/>
    </source>
</evidence>
<dbReference type="InterPro" id="IPR003390">
    <property type="entry name" value="DNA_integrity_scan_DisA_N"/>
</dbReference>
<gene>
    <name evidence="10" type="primary">dacA</name>
    <name evidence="13" type="ORF">H206_02765</name>
</gene>
<feature type="domain" description="DAC" evidence="12">
    <location>
        <begin position="86"/>
        <end position="241"/>
    </location>
</feature>
<evidence type="ECO:0000256" key="7">
    <source>
        <dbReference type="ARBA" id="ARBA00022840"/>
    </source>
</evidence>
<dbReference type="PIRSF" id="PIRSF004793">
    <property type="entry name" value="UCP004793"/>
    <property type="match status" value="1"/>
</dbReference>
<dbReference type="PROSITE" id="PS51794">
    <property type="entry name" value="DAC"/>
    <property type="match status" value="1"/>
</dbReference>
<dbReference type="AlphaFoldDB" id="A0A444IR52"/>
<comment type="caution">
    <text evidence="10">Lacks conserved residue(s) required for the propagation of feature annotation.</text>
</comment>
<evidence type="ECO:0000259" key="12">
    <source>
        <dbReference type="PROSITE" id="PS51794"/>
    </source>
</evidence>
<dbReference type="Proteomes" id="UP000287853">
    <property type="component" value="Unassembled WGS sequence"/>
</dbReference>
<evidence type="ECO:0000256" key="6">
    <source>
        <dbReference type="ARBA" id="ARBA00022741"/>
    </source>
</evidence>
<comment type="similarity">
    <text evidence="10">Belongs to the adenylate cyclase family. DacA/CdaA subfamily.</text>
</comment>
<dbReference type="HAMAP" id="MF_01499">
    <property type="entry name" value="DacA"/>
    <property type="match status" value="1"/>
</dbReference>
<evidence type="ECO:0000313" key="13">
    <source>
        <dbReference type="EMBL" id="RWX43358.1"/>
    </source>
</evidence>
<keyword evidence="8 10" id="KW-1133">Transmembrane helix</keyword>
<feature type="transmembrane region" description="Helical" evidence="10">
    <location>
        <begin position="41"/>
        <end position="58"/>
    </location>
</feature>
<dbReference type="GO" id="GO:0106408">
    <property type="term" value="F:diadenylate cyclase activity"/>
    <property type="evidence" value="ECO:0007669"/>
    <property type="project" value="UniProtKB-EC"/>
</dbReference>
<dbReference type="Pfam" id="PF19293">
    <property type="entry name" value="CdaA_N"/>
    <property type="match status" value="1"/>
</dbReference>
<evidence type="ECO:0000256" key="2">
    <source>
        <dbReference type="ARBA" id="ARBA00022475"/>
    </source>
</evidence>
<dbReference type="GO" id="GO:0005524">
    <property type="term" value="F:ATP binding"/>
    <property type="evidence" value="ECO:0007669"/>
    <property type="project" value="UniProtKB-UniRule"/>
</dbReference>
<dbReference type="PANTHER" id="PTHR34185">
    <property type="entry name" value="DIADENYLATE CYCLASE"/>
    <property type="match status" value="1"/>
</dbReference>
<dbReference type="InterPro" id="IPR050338">
    <property type="entry name" value="DisA"/>
</dbReference>
<evidence type="ECO:0000256" key="11">
    <source>
        <dbReference type="SAM" id="MobiDB-lite"/>
    </source>
</evidence>
<comment type="caution">
    <text evidence="13">The sequence shown here is derived from an EMBL/GenBank/DDBJ whole genome shotgun (WGS) entry which is preliminary data.</text>
</comment>
<protein>
    <recommendedName>
        <fullName evidence="10">Diadenylate cyclase</fullName>
        <shortName evidence="10">DAC</shortName>
        <ecNumber evidence="10">2.7.7.85</ecNumber>
    </recommendedName>
    <alternativeName>
        <fullName evidence="10">Cyclic-di-AMP synthase</fullName>
        <shortName evidence="10">c-di-AMP synthase</shortName>
    </alternativeName>
</protein>
<keyword evidence="3 10" id="KW-0808">Transferase</keyword>
<dbReference type="NCBIfam" id="TIGR00159">
    <property type="entry name" value="diadenylate cyclase CdaA"/>
    <property type="match status" value="1"/>
</dbReference>
<comment type="catalytic activity">
    <reaction evidence="1 10">
        <text>2 ATP = 3',3'-c-di-AMP + 2 diphosphate</text>
        <dbReference type="Rhea" id="RHEA:35655"/>
        <dbReference type="ChEBI" id="CHEBI:30616"/>
        <dbReference type="ChEBI" id="CHEBI:33019"/>
        <dbReference type="ChEBI" id="CHEBI:71500"/>
        <dbReference type="EC" id="2.7.7.85"/>
    </reaction>
</comment>
<dbReference type="InterPro" id="IPR014046">
    <property type="entry name" value="C-di-AMP_synthase"/>
</dbReference>
<keyword evidence="5 10" id="KW-0548">Nucleotidyltransferase</keyword>
<dbReference type="EC" id="2.7.7.85" evidence="10"/>
<dbReference type="FunFam" id="3.40.1700.10:FF:000002">
    <property type="entry name" value="Diadenylate cyclase"/>
    <property type="match status" value="1"/>
</dbReference>
<evidence type="ECO:0000256" key="10">
    <source>
        <dbReference type="HAMAP-Rule" id="MF_01499"/>
    </source>
</evidence>
<feature type="region of interest" description="Disordered" evidence="11">
    <location>
        <begin position="263"/>
        <end position="286"/>
    </location>
</feature>
<feature type="transmembrane region" description="Helical" evidence="10">
    <location>
        <begin position="64"/>
        <end position="85"/>
    </location>
</feature>
<dbReference type="GO" id="GO:0004016">
    <property type="term" value="F:adenylate cyclase activity"/>
    <property type="evidence" value="ECO:0007669"/>
    <property type="project" value="UniProtKB-UniRule"/>
</dbReference>
<evidence type="ECO:0000256" key="3">
    <source>
        <dbReference type="ARBA" id="ARBA00022679"/>
    </source>
</evidence>
<evidence type="ECO:0000313" key="14">
    <source>
        <dbReference type="Proteomes" id="UP000287853"/>
    </source>
</evidence>
<dbReference type="GO" id="GO:0006171">
    <property type="term" value="P:cAMP biosynthetic process"/>
    <property type="evidence" value="ECO:0007669"/>
    <property type="project" value="InterPro"/>
</dbReference>
<dbReference type="InterPro" id="IPR036888">
    <property type="entry name" value="DNA_integrity_DisA_N_sf"/>
</dbReference>
<sequence length="286" mass="32347">MPEFLHTFNFPRSVRWQDLIDILIVSFIIYRTMLLIRGTRAVQMLIGILVVSFVYFISIQMDLLSLQLLLRYLLSSILLILVVIFQDDIRRVLTEMGKTPFLKTQNMAAHDLTEIISAAVYMARRRIGALIIIERDTGLAEYIETGFIIDAKLLQELLVALFFPMSPMHDGAVVIKKGRIHSAACLLPLSKNPDIDKRYGTRHRAALGLSEETDAVVIVVSEETQEISIVQGGDITPMRDEVRLEALLKEILLVNNRSGSLWTKRRSSRQEKSSDTTESPIPPIDG</sequence>
<dbReference type="Pfam" id="PF02457">
    <property type="entry name" value="DAC"/>
    <property type="match status" value="1"/>
</dbReference>
<evidence type="ECO:0000256" key="4">
    <source>
        <dbReference type="ARBA" id="ARBA00022692"/>
    </source>
</evidence>
<comment type="subunit">
    <text evidence="10">Probably a homodimer.</text>
</comment>
<comment type="function">
    <text evidence="10">Catalyzes the condensation of 2 ATP molecules into cyclic di-AMP (c-di-AMP), a second messenger used to regulate differing processes in different bacteria.</text>
</comment>
<dbReference type="PANTHER" id="PTHR34185:SF1">
    <property type="entry name" value="DIADENYLATE CYCLASE"/>
    <property type="match status" value="1"/>
</dbReference>
<keyword evidence="4 10" id="KW-0812">Transmembrane</keyword>
<organism evidence="13 14">
    <name type="scientific">Candidatus Electrothrix aarhusensis</name>
    <dbReference type="NCBI Taxonomy" id="1859131"/>
    <lineage>
        <taxon>Bacteria</taxon>
        <taxon>Pseudomonadati</taxon>
        <taxon>Thermodesulfobacteriota</taxon>
        <taxon>Desulfobulbia</taxon>
        <taxon>Desulfobulbales</taxon>
        <taxon>Desulfobulbaceae</taxon>
        <taxon>Candidatus Electrothrix</taxon>
    </lineage>
</organism>
<evidence type="ECO:0000256" key="9">
    <source>
        <dbReference type="ARBA" id="ARBA00023136"/>
    </source>
</evidence>
<keyword evidence="14" id="KW-1185">Reference proteome</keyword>
<dbReference type="InterPro" id="IPR045585">
    <property type="entry name" value="CdaA_N"/>
</dbReference>
<dbReference type="EMBL" id="MTKO01000122">
    <property type="protein sequence ID" value="RWX43358.1"/>
    <property type="molecule type" value="Genomic_DNA"/>
</dbReference>
<evidence type="ECO:0000256" key="1">
    <source>
        <dbReference type="ARBA" id="ARBA00000877"/>
    </source>
</evidence>
<proteinExistence type="inferred from homology"/>
<feature type="transmembrane region" description="Helical" evidence="10">
    <location>
        <begin position="16"/>
        <end position="34"/>
    </location>
</feature>
<dbReference type="Gene3D" id="3.40.1700.10">
    <property type="entry name" value="DNA integrity scanning protein, DisA, N-terminal domain"/>
    <property type="match status" value="1"/>
</dbReference>